<dbReference type="EMBL" id="LSSL01000364">
    <property type="protein sequence ID" value="OLY84769.1"/>
    <property type="molecule type" value="Genomic_DNA"/>
</dbReference>
<dbReference type="AlphaFoldDB" id="A0A1R0H6K2"/>
<gene>
    <name evidence="1" type="ORF">AYI68_g1059</name>
</gene>
<evidence type="ECO:0000313" key="2">
    <source>
        <dbReference type="Proteomes" id="UP000187455"/>
    </source>
</evidence>
<keyword evidence="2" id="KW-1185">Reference proteome</keyword>
<dbReference type="OrthoDB" id="5596538at2759"/>
<proteinExistence type="predicted"/>
<dbReference type="Proteomes" id="UP000187455">
    <property type="component" value="Unassembled WGS sequence"/>
</dbReference>
<reference evidence="1 2" key="1">
    <citation type="journal article" date="2016" name="Mol. Biol. Evol.">
        <title>Genome-Wide Survey of Gut Fungi (Harpellales) Reveals the First Horizontally Transferred Ubiquitin Gene from a Mosquito Host.</title>
        <authorList>
            <person name="Wang Y."/>
            <person name="White M.M."/>
            <person name="Kvist S."/>
            <person name="Moncalvo J.M."/>
        </authorList>
    </citation>
    <scope>NUCLEOTIDE SEQUENCE [LARGE SCALE GENOMIC DNA]</scope>
    <source>
        <strain evidence="1 2">ALG-7-W6</strain>
    </source>
</reference>
<protein>
    <submittedName>
        <fullName evidence="1">Uncharacterized protein</fullName>
    </submittedName>
</protein>
<accession>A0A1R0H6K2</accession>
<name>A0A1R0H6K2_9FUNG</name>
<evidence type="ECO:0000313" key="1">
    <source>
        <dbReference type="EMBL" id="OLY84769.1"/>
    </source>
</evidence>
<organism evidence="1 2">
    <name type="scientific">Smittium mucronatum</name>
    <dbReference type="NCBI Taxonomy" id="133383"/>
    <lineage>
        <taxon>Eukaryota</taxon>
        <taxon>Fungi</taxon>
        <taxon>Fungi incertae sedis</taxon>
        <taxon>Zoopagomycota</taxon>
        <taxon>Kickxellomycotina</taxon>
        <taxon>Harpellomycetes</taxon>
        <taxon>Harpellales</taxon>
        <taxon>Legeriomycetaceae</taxon>
        <taxon>Smittium</taxon>
    </lineage>
</organism>
<comment type="caution">
    <text evidence="1">The sequence shown here is derived from an EMBL/GenBank/DDBJ whole genome shotgun (WGS) entry which is preliminary data.</text>
</comment>
<feature type="non-terminal residue" evidence="1">
    <location>
        <position position="132"/>
    </location>
</feature>
<sequence>MEIEKSPRLHSKKSDLSWKEQIKIDPYNYDLYTGILAQFRAAKDIENIRKLISLMKERLAISPDVDYHLDFLNYIDGLSEDHINNAFDFSFDPTENINWAHEWRNVYWEKSVETTQHHYVSSHKIWNPYFER</sequence>